<dbReference type="InterPro" id="IPR050272">
    <property type="entry name" value="Isochorismatase-like_hydrls"/>
</dbReference>
<evidence type="ECO:0000313" key="4">
    <source>
        <dbReference type="Proteomes" id="UP000219621"/>
    </source>
</evidence>
<evidence type="ECO:0000313" key="3">
    <source>
        <dbReference type="EMBL" id="SOD95049.1"/>
    </source>
</evidence>
<organism evidence="3 4">
    <name type="scientific">Caenispirillum bisanense</name>
    <dbReference type="NCBI Taxonomy" id="414052"/>
    <lineage>
        <taxon>Bacteria</taxon>
        <taxon>Pseudomonadati</taxon>
        <taxon>Pseudomonadota</taxon>
        <taxon>Alphaproteobacteria</taxon>
        <taxon>Rhodospirillales</taxon>
        <taxon>Novispirillaceae</taxon>
        <taxon>Caenispirillum</taxon>
    </lineage>
</organism>
<proteinExistence type="predicted"/>
<sequence>MTSPAPTTLLAMARANLAPSRLAEAVLLLIDCQNEYLEGPLALPGVRPAVAEAAALLERARAAGTPVVHVVHQGAPGSLFDLDAPRGAIIDAVAPHPGEHVVRKRLPNAFAGTDLDAVLKATGRQEVIVVGFMTHMCVSATARAALDHGWRATVVAAACATRPLPDAVGGGTAVEAETLHRVELAALADRFAIVVPNQEMVPA</sequence>
<dbReference type="SUPFAM" id="SSF52499">
    <property type="entry name" value="Isochorismatase-like hydrolases"/>
    <property type="match status" value="1"/>
</dbReference>
<dbReference type="EMBL" id="OCNJ01000004">
    <property type="protein sequence ID" value="SOD95049.1"/>
    <property type="molecule type" value="Genomic_DNA"/>
</dbReference>
<evidence type="ECO:0000259" key="2">
    <source>
        <dbReference type="Pfam" id="PF00857"/>
    </source>
</evidence>
<feature type="domain" description="Isochorismatase-like" evidence="2">
    <location>
        <begin position="26"/>
        <end position="195"/>
    </location>
</feature>
<dbReference type="AlphaFoldDB" id="A0A286GIV7"/>
<dbReference type="PANTHER" id="PTHR43540:SF15">
    <property type="entry name" value="BLR5631 PROTEIN"/>
    <property type="match status" value="1"/>
</dbReference>
<dbReference type="InterPro" id="IPR036380">
    <property type="entry name" value="Isochorismatase-like_sf"/>
</dbReference>
<dbReference type="Gene3D" id="3.40.50.850">
    <property type="entry name" value="Isochorismatase-like"/>
    <property type="match status" value="1"/>
</dbReference>
<dbReference type="RefSeq" id="WP_097279167.1">
    <property type="nucleotide sequence ID" value="NZ_OCNJ01000004.1"/>
</dbReference>
<keyword evidence="1" id="KW-0378">Hydrolase</keyword>
<gene>
    <name evidence="3" type="ORF">SAMN05421508_104209</name>
</gene>
<dbReference type="PANTHER" id="PTHR43540">
    <property type="entry name" value="PEROXYUREIDOACRYLATE/UREIDOACRYLATE AMIDOHYDROLASE-RELATED"/>
    <property type="match status" value="1"/>
</dbReference>
<name>A0A286GIV7_9PROT</name>
<reference evidence="4" key="1">
    <citation type="submission" date="2017-09" db="EMBL/GenBank/DDBJ databases">
        <authorList>
            <person name="Varghese N."/>
            <person name="Submissions S."/>
        </authorList>
    </citation>
    <scope>NUCLEOTIDE SEQUENCE [LARGE SCALE GENOMIC DNA]</scope>
    <source>
        <strain evidence="4">USBA 140</strain>
    </source>
</reference>
<protein>
    <submittedName>
        <fullName evidence="3">Nicotinamidase-related amidase</fullName>
    </submittedName>
</protein>
<dbReference type="GO" id="GO:0016787">
    <property type="term" value="F:hydrolase activity"/>
    <property type="evidence" value="ECO:0007669"/>
    <property type="project" value="UniProtKB-KW"/>
</dbReference>
<dbReference type="InterPro" id="IPR000868">
    <property type="entry name" value="Isochorismatase-like_dom"/>
</dbReference>
<dbReference type="OrthoDB" id="9794942at2"/>
<accession>A0A286GIV7</accession>
<keyword evidence="4" id="KW-1185">Reference proteome</keyword>
<evidence type="ECO:0000256" key="1">
    <source>
        <dbReference type="ARBA" id="ARBA00022801"/>
    </source>
</evidence>
<dbReference type="Pfam" id="PF00857">
    <property type="entry name" value="Isochorismatase"/>
    <property type="match status" value="1"/>
</dbReference>
<dbReference type="Proteomes" id="UP000219621">
    <property type="component" value="Unassembled WGS sequence"/>
</dbReference>